<evidence type="ECO:0000259" key="1">
    <source>
        <dbReference type="Pfam" id="PF12697"/>
    </source>
</evidence>
<dbReference type="InterPro" id="IPR000073">
    <property type="entry name" value="AB_hydrolase_1"/>
</dbReference>
<dbReference type="InterPro" id="IPR050266">
    <property type="entry name" value="AB_hydrolase_sf"/>
</dbReference>
<keyword evidence="2" id="KW-0378">Hydrolase</keyword>
<dbReference type="GO" id="GO:0016787">
    <property type="term" value="F:hydrolase activity"/>
    <property type="evidence" value="ECO:0007669"/>
    <property type="project" value="UniProtKB-KW"/>
</dbReference>
<sequence length="284" mass="31406">MQAYDYSLSLWKVPAESRYVDTSFGKTHVLAAGPEHAEPILLFHGFAFSSTVWLENIEALSARYRVYAVDFPGDINKSEASRPICSKQECADWAEELMDGLGVQKVHLLGHSFGGFIAMILAARLTSRVRRLIVLSPGGGVLPQGKGFFLRCLLAGMFPSSKRIHRLMDYMTGKGNTIHPALKEQFVTAMQNALPRTKLFVSNMRDEELKRLLVPTLLLIGDQEIQYDAQAAARRAESTMPSVEAVIVKDAGHGLPLERPDEVNALMLAFLERRSGLPQEHAAG</sequence>
<dbReference type="Pfam" id="PF12697">
    <property type="entry name" value="Abhydrolase_6"/>
    <property type="match status" value="1"/>
</dbReference>
<protein>
    <submittedName>
        <fullName evidence="2">Alpha/beta fold hydrolase</fullName>
    </submittedName>
</protein>
<accession>A0A841TB15</accession>
<name>A0A841TB15_9BACL</name>
<dbReference type="GO" id="GO:0016020">
    <property type="term" value="C:membrane"/>
    <property type="evidence" value="ECO:0007669"/>
    <property type="project" value="TreeGrafter"/>
</dbReference>
<comment type="caution">
    <text evidence="2">The sequence shown here is derived from an EMBL/GenBank/DDBJ whole genome shotgun (WGS) entry which is preliminary data.</text>
</comment>
<dbReference type="Proteomes" id="UP000574133">
    <property type="component" value="Unassembled WGS sequence"/>
</dbReference>
<dbReference type="Gene3D" id="3.40.50.1820">
    <property type="entry name" value="alpha/beta hydrolase"/>
    <property type="match status" value="1"/>
</dbReference>
<dbReference type="AlphaFoldDB" id="A0A841TB15"/>
<organism evidence="2 3">
    <name type="scientific">Cohnella lubricantis</name>
    <dbReference type="NCBI Taxonomy" id="2163172"/>
    <lineage>
        <taxon>Bacteria</taxon>
        <taxon>Bacillati</taxon>
        <taxon>Bacillota</taxon>
        <taxon>Bacilli</taxon>
        <taxon>Bacillales</taxon>
        <taxon>Paenibacillaceae</taxon>
        <taxon>Cohnella</taxon>
    </lineage>
</organism>
<dbReference type="SUPFAM" id="SSF53474">
    <property type="entry name" value="alpha/beta-Hydrolases"/>
    <property type="match status" value="1"/>
</dbReference>
<keyword evidence="3" id="KW-1185">Reference proteome</keyword>
<reference evidence="2 3" key="1">
    <citation type="submission" date="2020-08" db="EMBL/GenBank/DDBJ databases">
        <title>Cohnella phylogeny.</title>
        <authorList>
            <person name="Dunlap C."/>
        </authorList>
    </citation>
    <scope>NUCLEOTIDE SEQUENCE [LARGE SCALE GENOMIC DNA]</scope>
    <source>
        <strain evidence="2 3">DSM 103658</strain>
    </source>
</reference>
<dbReference type="PANTHER" id="PTHR43798">
    <property type="entry name" value="MONOACYLGLYCEROL LIPASE"/>
    <property type="match status" value="1"/>
</dbReference>
<evidence type="ECO:0000313" key="3">
    <source>
        <dbReference type="Proteomes" id="UP000574133"/>
    </source>
</evidence>
<gene>
    <name evidence="2" type="ORF">H4Q31_12865</name>
</gene>
<proteinExistence type="predicted"/>
<dbReference type="InterPro" id="IPR029058">
    <property type="entry name" value="AB_hydrolase_fold"/>
</dbReference>
<dbReference type="EMBL" id="JACJVN010000051">
    <property type="protein sequence ID" value="MBB6678192.1"/>
    <property type="molecule type" value="Genomic_DNA"/>
</dbReference>
<evidence type="ECO:0000313" key="2">
    <source>
        <dbReference type="EMBL" id="MBB6678192.1"/>
    </source>
</evidence>
<feature type="domain" description="AB hydrolase-1" evidence="1">
    <location>
        <begin position="40"/>
        <end position="265"/>
    </location>
</feature>
<dbReference type="PANTHER" id="PTHR43798:SF33">
    <property type="entry name" value="HYDROLASE, PUTATIVE (AFU_ORTHOLOGUE AFUA_2G14860)-RELATED"/>
    <property type="match status" value="1"/>
</dbReference>